<keyword evidence="1" id="KW-0732">Signal</keyword>
<proteinExistence type="predicted"/>
<gene>
    <name evidence="2" type="ORF">APR42_11925</name>
</gene>
<comment type="caution">
    <text evidence="2">The sequence shown here is derived from an EMBL/GenBank/DDBJ whole genome shotgun (WGS) entry which is preliminary data.</text>
</comment>
<evidence type="ECO:0008006" key="4">
    <source>
        <dbReference type="Google" id="ProtNLM"/>
    </source>
</evidence>
<sequence>MKLIKYILKYKKTFFLLAIAILVASCVEEIPLESEGFEEAIVIEGSISNELKQHEIKLSRVYAIDSTGPSALSGADIRVIGNREFIFQESEPGVYVSRDSFAAQPGVNYQLQISANGEEYESTPMQLSGSSSIGVLQANRIDYSGENGVAITLNNQSTNESANYYRYEYVETFKFNSNYFKVNDLILVDGEPVEVPKQKEEYTCYQTNKSQEIILSNTNSLSEDSVNDLLIKFIPSDSPSLSNRYSLLVKQYVISREAYTYYEILEELSGLDNVFTQSQPGFLAGNISNINNPEEKVIGYFDISSVSTKRIYFDYEDFYDPESIRPRFVPYASCEASLPSTATLIAQLEQDIVRWSSTTPSGAFMVVPTRCVDCTRFGSNVKPEFWED</sequence>
<protein>
    <recommendedName>
        <fullName evidence="4">DUF4249 domain-containing protein</fullName>
    </recommendedName>
</protein>
<dbReference type="InterPro" id="IPR025345">
    <property type="entry name" value="DUF4249"/>
</dbReference>
<feature type="chain" id="PRO_5006389420" description="DUF4249 domain-containing protein" evidence="1">
    <location>
        <begin position="21"/>
        <end position="388"/>
    </location>
</feature>
<dbReference type="RefSeq" id="WP_057483101.1">
    <property type="nucleotide sequence ID" value="NZ_BMWR01000007.1"/>
</dbReference>
<dbReference type="STRING" id="270918.APR42_11925"/>
<dbReference type="OrthoDB" id="1062680at2"/>
<reference evidence="2" key="1">
    <citation type="submission" date="2015-10" db="EMBL/GenBank/DDBJ databases">
        <title>Draft genome sequence of Salegentibacter mishustinae KCTC 12263.</title>
        <authorList>
            <person name="Lin W."/>
            <person name="Zheng Q."/>
        </authorList>
    </citation>
    <scope>NUCLEOTIDE SEQUENCE [LARGE SCALE GENOMIC DNA]</scope>
    <source>
        <strain evidence="2">KCTC 12263</strain>
    </source>
</reference>
<dbReference type="Proteomes" id="UP000051643">
    <property type="component" value="Unassembled WGS sequence"/>
</dbReference>
<dbReference type="Pfam" id="PF14054">
    <property type="entry name" value="DUF4249"/>
    <property type="match status" value="1"/>
</dbReference>
<dbReference type="EMBL" id="LKTP01000037">
    <property type="protein sequence ID" value="KRG27207.1"/>
    <property type="molecule type" value="Genomic_DNA"/>
</dbReference>
<feature type="signal peptide" evidence="1">
    <location>
        <begin position="1"/>
        <end position="20"/>
    </location>
</feature>
<evidence type="ECO:0000256" key="1">
    <source>
        <dbReference type="SAM" id="SignalP"/>
    </source>
</evidence>
<accession>A0A0Q9ZF20</accession>
<organism evidence="2 3">
    <name type="scientific">Salegentibacter mishustinae</name>
    <dbReference type="NCBI Taxonomy" id="270918"/>
    <lineage>
        <taxon>Bacteria</taxon>
        <taxon>Pseudomonadati</taxon>
        <taxon>Bacteroidota</taxon>
        <taxon>Flavobacteriia</taxon>
        <taxon>Flavobacteriales</taxon>
        <taxon>Flavobacteriaceae</taxon>
        <taxon>Salegentibacter</taxon>
    </lineage>
</organism>
<dbReference type="AlphaFoldDB" id="A0A0Q9ZF20"/>
<evidence type="ECO:0000313" key="3">
    <source>
        <dbReference type="Proteomes" id="UP000051643"/>
    </source>
</evidence>
<name>A0A0Q9ZF20_9FLAO</name>
<evidence type="ECO:0000313" key="2">
    <source>
        <dbReference type="EMBL" id="KRG27207.1"/>
    </source>
</evidence>
<dbReference type="PROSITE" id="PS51257">
    <property type="entry name" value="PROKAR_LIPOPROTEIN"/>
    <property type="match status" value="1"/>
</dbReference>
<keyword evidence="3" id="KW-1185">Reference proteome</keyword>